<reference evidence="4" key="1">
    <citation type="journal article" date="2019" name="Int. J. Syst. Evol. Microbiol.">
        <title>The Global Catalogue of Microorganisms (GCM) 10K type strain sequencing project: providing services to taxonomists for standard genome sequencing and annotation.</title>
        <authorList>
            <consortium name="The Broad Institute Genomics Platform"/>
            <consortium name="The Broad Institute Genome Sequencing Center for Infectious Disease"/>
            <person name="Wu L."/>
            <person name="Ma J."/>
        </authorList>
    </citation>
    <scope>NUCLEOTIDE SEQUENCE [LARGE SCALE GENOMIC DNA]</scope>
    <source>
        <strain evidence="4">JCM 32226</strain>
    </source>
</reference>
<proteinExistence type="predicted"/>
<evidence type="ECO:0000313" key="4">
    <source>
        <dbReference type="Proteomes" id="UP001501321"/>
    </source>
</evidence>
<evidence type="ECO:0000256" key="1">
    <source>
        <dbReference type="SAM" id="SignalP"/>
    </source>
</evidence>
<protein>
    <recommendedName>
        <fullName evidence="2">Lcl C-terminal domain-containing protein</fullName>
    </recommendedName>
</protein>
<dbReference type="EMBL" id="BAABFC010000020">
    <property type="protein sequence ID" value="GAA4502362.1"/>
    <property type="molecule type" value="Genomic_DNA"/>
</dbReference>
<dbReference type="Proteomes" id="UP001501321">
    <property type="component" value="Unassembled WGS sequence"/>
</dbReference>
<evidence type="ECO:0000259" key="2">
    <source>
        <dbReference type="Pfam" id="PF07603"/>
    </source>
</evidence>
<gene>
    <name evidence="3" type="ORF">GCM10023095_26880</name>
</gene>
<dbReference type="InterPro" id="IPR011460">
    <property type="entry name" value="Lcl_C"/>
</dbReference>
<dbReference type="Pfam" id="PF07603">
    <property type="entry name" value="Lcl_C"/>
    <property type="match status" value="1"/>
</dbReference>
<keyword evidence="4" id="KW-1185">Reference proteome</keyword>
<feature type="domain" description="Lcl C-terminal" evidence="2">
    <location>
        <begin position="33"/>
        <end position="150"/>
    </location>
</feature>
<comment type="caution">
    <text evidence="3">The sequence shown here is derived from an EMBL/GenBank/DDBJ whole genome shotgun (WGS) entry which is preliminary data.</text>
</comment>
<feature type="signal peptide" evidence="1">
    <location>
        <begin position="1"/>
        <end position="15"/>
    </location>
</feature>
<evidence type="ECO:0000313" key="3">
    <source>
        <dbReference type="EMBL" id="GAA4502362.1"/>
    </source>
</evidence>
<keyword evidence="1" id="KW-0732">Signal</keyword>
<name>A0ABP8QFL8_9GAMM</name>
<organism evidence="3 4">
    <name type="scientific">Pseudaeromonas paramecii</name>
    <dbReference type="NCBI Taxonomy" id="2138166"/>
    <lineage>
        <taxon>Bacteria</taxon>
        <taxon>Pseudomonadati</taxon>
        <taxon>Pseudomonadota</taxon>
        <taxon>Gammaproteobacteria</taxon>
        <taxon>Aeromonadales</taxon>
        <taxon>Aeromonadaceae</taxon>
        <taxon>Pseudaeromonas</taxon>
    </lineage>
</organism>
<feature type="chain" id="PRO_5046100041" description="Lcl C-terminal domain-containing protein" evidence="1">
    <location>
        <begin position="16"/>
        <end position="154"/>
    </location>
</feature>
<accession>A0ABP8QFL8</accession>
<dbReference type="RefSeq" id="WP_345013991.1">
    <property type="nucleotide sequence ID" value="NZ_BAABFC010000020.1"/>
</dbReference>
<sequence length="154" mass="16489">MLSLLLLVASWQVQAGCAVSEGRFVMDGPDRFIDSQSLLMWQHCPQGRLGERCSDGPLDGFHWRGAVSRQGAVNAAALDGLQDWQIPSVAQLQSLFQAACGVPAQIPAGLYWSKNPSPKAGYLRQAVAAGTGEVMTVNGGTFGLHLWLVRPLEG</sequence>